<sequence>MATRTVTRSSGTRNPGTRRLGTRRQGPGVFGGLSHLALFIWTILTVAPIVYTFLSSFKTNTELFGGKSLALPANFHWDAWGRAWEKSNIGQYMINTVIVVAISTFFTMLLGSMAAYVLARYRFAGNRLIYLLFVSGLSIPPFLALSSLYKVVQNLGLLGTHVGVVLVYVAFSLPFTVFFLAAFFKALPDTVAEAAVMDGASHTRTFFQIMMPMAKPGLISITIFNVIGQWNQYLLPIVLLPGDKQDLWLITQGIANISTSAGYEADWAALFAALSMAIIPILIVYVIFQRQIQSGLTAGVGK</sequence>
<protein>
    <submittedName>
        <fullName evidence="10">Sugar ABC transporter permease</fullName>
    </submittedName>
</protein>
<dbReference type="RefSeq" id="WP_155358769.1">
    <property type="nucleotide sequence ID" value="NZ_BAAAHL010000058.1"/>
</dbReference>
<comment type="subcellular location">
    <subcellularLocation>
        <location evidence="1 7">Cell membrane</location>
        <topology evidence="1 7">Multi-pass membrane protein</topology>
    </subcellularLocation>
</comment>
<evidence type="ECO:0000259" key="9">
    <source>
        <dbReference type="PROSITE" id="PS50928"/>
    </source>
</evidence>
<reference evidence="10 11" key="1">
    <citation type="submission" date="2019-10" db="EMBL/GenBank/DDBJ databases">
        <title>Whole genome shotgun sequence of Acrocarpospora macrocephala NBRC 16266.</title>
        <authorList>
            <person name="Ichikawa N."/>
            <person name="Kimura A."/>
            <person name="Kitahashi Y."/>
            <person name="Komaki H."/>
            <person name="Oguchi A."/>
        </authorList>
    </citation>
    <scope>NUCLEOTIDE SEQUENCE [LARGE SCALE GENOMIC DNA]</scope>
    <source>
        <strain evidence="10 11">NBRC 16266</strain>
    </source>
</reference>
<evidence type="ECO:0000256" key="4">
    <source>
        <dbReference type="ARBA" id="ARBA00022692"/>
    </source>
</evidence>
<evidence type="ECO:0000313" key="11">
    <source>
        <dbReference type="Proteomes" id="UP000331127"/>
    </source>
</evidence>
<dbReference type="Pfam" id="PF00528">
    <property type="entry name" value="BPD_transp_1"/>
    <property type="match status" value="1"/>
</dbReference>
<keyword evidence="2 7" id="KW-0813">Transport</keyword>
<feature type="transmembrane region" description="Helical" evidence="7">
    <location>
        <begin position="28"/>
        <end position="54"/>
    </location>
</feature>
<feature type="domain" description="ABC transmembrane type-1" evidence="9">
    <location>
        <begin position="93"/>
        <end position="288"/>
    </location>
</feature>
<feature type="compositionally biased region" description="Polar residues" evidence="8">
    <location>
        <begin position="1"/>
        <end position="15"/>
    </location>
</feature>
<dbReference type="CDD" id="cd06261">
    <property type="entry name" value="TM_PBP2"/>
    <property type="match status" value="1"/>
</dbReference>
<dbReference type="AlphaFoldDB" id="A0A5M3X1Q8"/>
<evidence type="ECO:0000256" key="8">
    <source>
        <dbReference type="SAM" id="MobiDB-lite"/>
    </source>
</evidence>
<gene>
    <name evidence="10" type="ORF">Amac_071180</name>
</gene>
<evidence type="ECO:0000256" key="3">
    <source>
        <dbReference type="ARBA" id="ARBA00022475"/>
    </source>
</evidence>
<dbReference type="Gene3D" id="1.10.3720.10">
    <property type="entry name" value="MetI-like"/>
    <property type="match status" value="1"/>
</dbReference>
<dbReference type="OrthoDB" id="61122at2"/>
<feature type="transmembrane region" description="Helical" evidence="7">
    <location>
        <begin position="205"/>
        <end position="227"/>
    </location>
</feature>
<feature type="transmembrane region" description="Helical" evidence="7">
    <location>
        <begin position="128"/>
        <end position="149"/>
    </location>
</feature>
<evidence type="ECO:0000256" key="5">
    <source>
        <dbReference type="ARBA" id="ARBA00022989"/>
    </source>
</evidence>
<keyword evidence="3" id="KW-1003">Cell membrane</keyword>
<evidence type="ECO:0000256" key="7">
    <source>
        <dbReference type="RuleBase" id="RU363032"/>
    </source>
</evidence>
<dbReference type="PANTHER" id="PTHR43744">
    <property type="entry name" value="ABC TRANSPORTER PERMEASE PROTEIN MG189-RELATED-RELATED"/>
    <property type="match status" value="1"/>
</dbReference>
<organism evidence="10 11">
    <name type="scientific">Acrocarpospora macrocephala</name>
    <dbReference type="NCBI Taxonomy" id="150177"/>
    <lineage>
        <taxon>Bacteria</taxon>
        <taxon>Bacillati</taxon>
        <taxon>Actinomycetota</taxon>
        <taxon>Actinomycetes</taxon>
        <taxon>Streptosporangiales</taxon>
        <taxon>Streptosporangiaceae</taxon>
        <taxon>Acrocarpospora</taxon>
    </lineage>
</organism>
<dbReference type="InterPro" id="IPR035906">
    <property type="entry name" value="MetI-like_sf"/>
</dbReference>
<dbReference type="PANTHER" id="PTHR43744:SF12">
    <property type="entry name" value="ABC TRANSPORTER PERMEASE PROTEIN MG189-RELATED"/>
    <property type="match status" value="1"/>
</dbReference>
<dbReference type="GO" id="GO:0005886">
    <property type="term" value="C:plasma membrane"/>
    <property type="evidence" value="ECO:0007669"/>
    <property type="project" value="UniProtKB-SubCell"/>
</dbReference>
<proteinExistence type="inferred from homology"/>
<feature type="region of interest" description="Disordered" evidence="8">
    <location>
        <begin position="1"/>
        <end position="24"/>
    </location>
</feature>
<dbReference type="EMBL" id="BLAE01000047">
    <property type="protein sequence ID" value="GES13521.1"/>
    <property type="molecule type" value="Genomic_DNA"/>
</dbReference>
<feature type="transmembrane region" description="Helical" evidence="7">
    <location>
        <begin position="92"/>
        <end position="116"/>
    </location>
</feature>
<comment type="similarity">
    <text evidence="7">Belongs to the binding-protein-dependent transport system permease family.</text>
</comment>
<evidence type="ECO:0000256" key="1">
    <source>
        <dbReference type="ARBA" id="ARBA00004651"/>
    </source>
</evidence>
<keyword evidence="6 7" id="KW-0472">Membrane</keyword>
<evidence type="ECO:0000313" key="10">
    <source>
        <dbReference type="EMBL" id="GES13521.1"/>
    </source>
</evidence>
<accession>A0A5M3X1Q8</accession>
<dbReference type="Proteomes" id="UP000331127">
    <property type="component" value="Unassembled WGS sequence"/>
</dbReference>
<evidence type="ECO:0000256" key="6">
    <source>
        <dbReference type="ARBA" id="ARBA00023136"/>
    </source>
</evidence>
<keyword evidence="11" id="KW-1185">Reference proteome</keyword>
<comment type="caution">
    <text evidence="10">The sequence shown here is derived from an EMBL/GenBank/DDBJ whole genome shotgun (WGS) entry which is preliminary data.</text>
</comment>
<feature type="transmembrane region" description="Helical" evidence="7">
    <location>
        <begin position="267"/>
        <end position="288"/>
    </location>
</feature>
<dbReference type="SUPFAM" id="SSF161098">
    <property type="entry name" value="MetI-like"/>
    <property type="match status" value="1"/>
</dbReference>
<name>A0A5M3X1Q8_9ACTN</name>
<dbReference type="InterPro" id="IPR000515">
    <property type="entry name" value="MetI-like"/>
</dbReference>
<feature type="transmembrane region" description="Helical" evidence="7">
    <location>
        <begin position="161"/>
        <end position="184"/>
    </location>
</feature>
<dbReference type="PROSITE" id="PS50928">
    <property type="entry name" value="ABC_TM1"/>
    <property type="match status" value="1"/>
</dbReference>
<keyword evidence="4 7" id="KW-0812">Transmembrane</keyword>
<keyword evidence="5 7" id="KW-1133">Transmembrane helix</keyword>
<evidence type="ECO:0000256" key="2">
    <source>
        <dbReference type="ARBA" id="ARBA00022448"/>
    </source>
</evidence>
<dbReference type="GO" id="GO:0055085">
    <property type="term" value="P:transmembrane transport"/>
    <property type="evidence" value="ECO:0007669"/>
    <property type="project" value="InterPro"/>
</dbReference>